<reference evidence="3" key="1">
    <citation type="journal article" date="2019" name="Gigascience">
        <title>De novo genome assembly of the endangered Acer yangbiense, a plant species with extremely small populations endemic to Yunnan Province, China.</title>
        <authorList>
            <person name="Yang J."/>
            <person name="Wariss H.M."/>
            <person name="Tao L."/>
            <person name="Zhang R."/>
            <person name="Yun Q."/>
            <person name="Hollingsworth P."/>
            <person name="Dao Z."/>
            <person name="Luo G."/>
            <person name="Guo H."/>
            <person name="Ma Y."/>
            <person name="Sun W."/>
        </authorList>
    </citation>
    <scope>NUCLEOTIDE SEQUENCE [LARGE SCALE GENOMIC DNA]</scope>
    <source>
        <strain evidence="3">cv. br00</strain>
    </source>
</reference>
<accession>A0A5N5N8J5</accession>
<sequence>MATSESEELAGPFSLEEIFSEQEQAGMPGSELAKNGAAWLKIEAGKKNPRGFSTTVPKINKAEIDNAQSLQVWIGSAELSMWVRVFGISFLDDVVVMAVCLDRVSVIFGLFKFFLLVALWWSSSSLALQGSKAINFSSPAPKRQ</sequence>
<protein>
    <submittedName>
        <fullName evidence="2">Uncharacterized protein</fullName>
    </submittedName>
</protein>
<feature type="transmembrane region" description="Helical" evidence="1">
    <location>
        <begin position="94"/>
        <end position="121"/>
    </location>
</feature>
<proteinExistence type="predicted"/>
<keyword evidence="1" id="KW-0812">Transmembrane</keyword>
<comment type="caution">
    <text evidence="2">The sequence shown here is derived from an EMBL/GenBank/DDBJ whole genome shotgun (WGS) entry which is preliminary data.</text>
</comment>
<evidence type="ECO:0000313" key="3">
    <source>
        <dbReference type="Proteomes" id="UP000326939"/>
    </source>
</evidence>
<dbReference type="AlphaFoldDB" id="A0A5N5N8J5"/>
<dbReference type="Proteomes" id="UP000326939">
    <property type="component" value="Chromosome 3"/>
</dbReference>
<evidence type="ECO:0000313" key="2">
    <source>
        <dbReference type="EMBL" id="KAB5563710.1"/>
    </source>
</evidence>
<keyword evidence="1" id="KW-0472">Membrane</keyword>
<evidence type="ECO:0000256" key="1">
    <source>
        <dbReference type="SAM" id="Phobius"/>
    </source>
</evidence>
<organism evidence="2 3">
    <name type="scientific">Salix brachista</name>
    <dbReference type="NCBI Taxonomy" id="2182728"/>
    <lineage>
        <taxon>Eukaryota</taxon>
        <taxon>Viridiplantae</taxon>
        <taxon>Streptophyta</taxon>
        <taxon>Embryophyta</taxon>
        <taxon>Tracheophyta</taxon>
        <taxon>Spermatophyta</taxon>
        <taxon>Magnoliopsida</taxon>
        <taxon>eudicotyledons</taxon>
        <taxon>Gunneridae</taxon>
        <taxon>Pentapetalae</taxon>
        <taxon>rosids</taxon>
        <taxon>fabids</taxon>
        <taxon>Malpighiales</taxon>
        <taxon>Salicaceae</taxon>
        <taxon>Saliceae</taxon>
        <taxon>Salix</taxon>
    </lineage>
</organism>
<name>A0A5N5N8J5_9ROSI</name>
<keyword evidence="1" id="KW-1133">Transmembrane helix</keyword>
<gene>
    <name evidence="2" type="ORF">DKX38_003764</name>
</gene>
<dbReference type="EMBL" id="VDCV01000003">
    <property type="protein sequence ID" value="KAB5563710.1"/>
    <property type="molecule type" value="Genomic_DNA"/>
</dbReference>
<keyword evidence="3" id="KW-1185">Reference proteome</keyword>